<dbReference type="GO" id="GO:0016705">
    <property type="term" value="F:oxidoreductase activity, acting on paired donors, with incorporation or reduction of molecular oxygen"/>
    <property type="evidence" value="ECO:0007669"/>
    <property type="project" value="InterPro"/>
</dbReference>
<dbReference type="GeneTree" id="ENSGT00800000124060"/>
<dbReference type="PANTHER" id="PTHR24286:SF100">
    <property type="entry name" value="CYTOCHROME P450 26C1"/>
    <property type="match status" value="1"/>
</dbReference>
<dbReference type="GO" id="GO:0055014">
    <property type="term" value="P:atrial cardiac muscle cell development"/>
    <property type="evidence" value="ECO:0007669"/>
    <property type="project" value="Ensembl"/>
</dbReference>
<evidence type="ECO:0000256" key="7">
    <source>
        <dbReference type="SAM" id="MobiDB-lite"/>
    </source>
</evidence>
<keyword evidence="3 5" id="KW-0479">Metal-binding</keyword>
<dbReference type="Proteomes" id="UP000265080">
    <property type="component" value="Chromosome 20"/>
</dbReference>
<organism evidence="8 9">
    <name type="scientific">Amphiprion percula</name>
    <name type="common">Orange clownfish</name>
    <name type="synonym">Lutjanus percula</name>
    <dbReference type="NCBI Taxonomy" id="161767"/>
    <lineage>
        <taxon>Eukaryota</taxon>
        <taxon>Metazoa</taxon>
        <taxon>Chordata</taxon>
        <taxon>Craniata</taxon>
        <taxon>Vertebrata</taxon>
        <taxon>Euteleostomi</taxon>
        <taxon>Actinopterygii</taxon>
        <taxon>Neopterygii</taxon>
        <taxon>Teleostei</taxon>
        <taxon>Neoteleostei</taxon>
        <taxon>Acanthomorphata</taxon>
        <taxon>Ovalentaria</taxon>
        <taxon>Pomacentridae</taxon>
        <taxon>Amphiprion</taxon>
    </lineage>
</organism>
<dbReference type="GO" id="GO:0016125">
    <property type="term" value="P:sterol metabolic process"/>
    <property type="evidence" value="ECO:0007669"/>
    <property type="project" value="TreeGrafter"/>
</dbReference>
<dbReference type="Pfam" id="PF00067">
    <property type="entry name" value="p450"/>
    <property type="match status" value="2"/>
</dbReference>
<dbReference type="InterPro" id="IPR036396">
    <property type="entry name" value="Cyt_P450_sf"/>
</dbReference>
<feature type="binding site" description="axial binding residue" evidence="5">
    <location>
        <position position="436"/>
    </location>
    <ligand>
        <name>heme</name>
        <dbReference type="ChEBI" id="CHEBI:30413"/>
    </ligand>
    <ligandPart>
        <name>Fe</name>
        <dbReference type="ChEBI" id="CHEBI:18248"/>
    </ligandPart>
</feature>
<dbReference type="GO" id="GO:0001944">
    <property type="term" value="P:vasculature development"/>
    <property type="evidence" value="ECO:0007669"/>
    <property type="project" value="Ensembl"/>
</dbReference>
<dbReference type="GO" id="GO:0034653">
    <property type="term" value="P:retinoic acid catabolic process"/>
    <property type="evidence" value="ECO:0007669"/>
    <property type="project" value="UniProtKB-ARBA"/>
</dbReference>
<protein>
    <submittedName>
        <fullName evidence="8">Cytochrome P450, family 26, subfamily C, polypeptide 1</fullName>
    </submittedName>
</protein>
<dbReference type="InterPro" id="IPR002403">
    <property type="entry name" value="Cyt_P450_E_grp-IV"/>
</dbReference>
<evidence type="ECO:0000256" key="1">
    <source>
        <dbReference type="ARBA" id="ARBA00010617"/>
    </source>
</evidence>
<dbReference type="Gene3D" id="1.10.630.10">
    <property type="entry name" value="Cytochrome P450"/>
    <property type="match status" value="2"/>
</dbReference>
<reference evidence="8" key="2">
    <citation type="submission" date="2025-08" db="UniProtKB">
        <authorList>
            <consortium name="Ensembl"/>
        </authorList>
    </citation>
    <scope>IDENTIFICATION</scope>
</reference>
<keyword evidence="9" id="KW-1185">Reference proteome</keyword>
<comment type="cofactor">
    <cofactor evidence="5">
        <name>heme</name>
        <dbReference type="ChEBI" id="CHEBI:30413"/>
    </cofactor>
</comment>
<keyword evidence="6" id="KW-0560">Oxidoreductase</keyword>
<reference evidence="8" key="3">
    <citation type="submission" date="2025-09" db="UniProtKB">
        <authorList>
            <consortium name="Ensembl"/>
        </authorList>
    </citation>
    <scope>IDENTIFICATION</scope>
</reference>
<dbReference type="SUPFAM" id="SSF48264">
    <property type="entry name" value="Cytochrome P450"/>
    <property type="match status" value="1"/>
</dbReference>
<evidence type="ECO:0000256" key="2">
    <source>
        <dbReference type="ARBA" id="ARBA00022617"/>
    </source>
</evidence>
<dbReference type="PRINTS" id="PR00385">
    <property type="entry name" value="P450"/>
</dbReference>
<evidence type="ECO:0000256" key="6">
    <source>
        <dbReference type="RuleBase" id="RU000461"/>
    </source>
</evidence>
<accession>A0A3P8T655</accession>
<dbReference type="GO" id="GO:0020037">
    <property type="term" value="F:heme binding"/>
    <property type="evidence" value="ECO:0007669"/>
    <property type="project" value="InterPro"/>
</dbReference>
<dbReference type="GO" id="GO:0021661">
    <property type="term" value="P:rhombomere 4 morphogenesis"/>
    <property type="evidence" value="ECO:0007669"/>
    <property type="project" value="Ensembl"/>
</dbReference>
<keyword evidence="4 5" id="KW-0408">Iron</keyword>
<dbReference type="PROSITE" id="PS00086">
    <property type="entry name" value="CYTOCHROME_P450"/>
    <property type="match status" value="1"/>
</dbReference>
<feature type="region of interest" description="Disordered" evidence="7">
    <location>
        <begin position="287"/>
        <end position="334"/>
    </location>
</feature>
<dbReference type="InterPro" id="IPR001128">
    <property type="entry name" value="Cyt_P450"/>
</dbReference>
<dbReference type="InterPro" id="IPR017972">
    <property type="entry name" value="Cyt_P450_CS"/>
</dbReference>
<proteinExistence type="inferred from homology"/>
<dbReference type="AlphaFoldDB" id="A0A3P8T655"/>
<evidence type="ECO:0000256" key="5">
    <source>
        <dbReference type="PIRSR" id="PIRSR602403-1"/>
    </source>
</evidence>
<evidence type="ECO:0000313" key="8">
    <source>
        <dbReference type="Ensembl" id="ENSAPEP00000019137.1"/>
    </source>
</evidence>
<evidence type="ECO:0000256" key="3">
    <source>
        <dbReference type="ARBA" id="ARBA00022723"/>
    </source>
</evidence>
<dbReference type="GO" id="GO:0005506">
    <property type="term" value="F:iron ion binding"/>
    <property type="evidence" value="ECO:0007669"/>
    <property type="project" value="InterPro"/>
</dbReference>
<keyword evidence="6" id="KW-0503">Monooxygenase</keyword>
<comment type="similarity">
    <text evidence="1 6">Belongs to the cytochrome P450 family.</text>
</comment>
<sequence length="491" mass="54969">MFPLAQFGVLSALATALTSVLSALLLLALTRQLWSLRWSLTRDKESSLPLPKGSMGWPLVGETFHWLFQGSNFHISRRERHGNVFKTHLLGKPVIRVTGAENIRKILLGEHSLVCTQWPQSTRIILGPNTLVNSIGDLHKRKRKCLAGGALESYLPRLQDVVKSEIRKWCSEPGAIDVYGLEEERIVYLARIFEQLMNNLFSLPSDAPLSGLRKGIKAREILHANMEKIIEEKMERQQADDEYHDETAVELIFAAHSTTASASTSLVLQLLRHPAVVERARAELEAEDLGYESHSSPSGVNVEKDDGSADTETTCLLDGGRQRDEAGFPQSRSHLPDLSLDKLSQLRYVDCVVKEVLRFLPPVSGGYRTALQTFELDGYQIPKGWSVMYSIRDTHETAAVFQSPELFEPDRFGPDREESRSARFSYVPFGGGVRSCVGKELAQIILKTLAVELIGTCKWTLATENFPKMQTVPIVHPVNGLHVHFSYNYPL</sequence>
<evidence type="ECO:0000256" key="4">
    <source>
        <dbReference type="ARBA" id="ARBA00023004"/>
    </source>
</evidence>
<dbReference type="PRINTS" id="PR00465">
    <property type="entry name" value="EP450IV"/>
</dbReference>
<dbReference type="GO" id="GO:0004497">
    <property type="term" value="F:monooxygenase activity"/>
    <property type="evidence" value="ECO:0007669"/>
    <property type="project" value="UniProtKB-KW"/>
</dbReference>
<dbReference type="GO" id="GO:0003151">
    <property type="term" value="P:outflow tract morphogenesis"/>
    <property type="evidence" value="ECO:0007669"/>
    <property type="project" value="Ensembl"/>
</dbReference>
<name>A0A3P8T655_AMPPE</name>
<evidence type="ECO:0000313" key="9">
    <source>
        <dbReference type="Proteomes" id="UP000265080"/>
    </source>
</evidence>
<dbReference type="Ensembl" id="ENSAPET00000019656.1">
    <property type="protein sequence ID" value="ENSAPEP00000019137.1"/>
    <property type="gene ID" value="ENSAPEG00000013627.1"/>
</dbReference>
<keyword evidence="2 5" id="KW-0349">Heme</keyword>
<dbReference type="STRING" id="161767.ENSAPEP00000019137"/>
<dbReference type="PANTHER" id="PTHR24286">
    <property type="entry name" value="CYTOCHROME P450 26"/>
    <property type="match status" value="1"/>
</dbReference>
<reference evidence="8 9" key="1">
    <citation type="submission" date="2018-03" db="EMBL/GenBank/DDBJ databases">
        <title>Finding Nemo's genes: A chromosome-scale reference assembly of the genome of the orange clownfish Amphiprion percula.</title>
        <authorList>
            <person name="Lehmann R."/>
        </authorList>
    </citation>
    <scope>NUCLEOTIDE SEQUENCE</scope>
</reference>
<dbReference type="GO" id="GO:0033339">
    <property type="term" value="P:pectoral fin development"/>
    <property type="evidence" value="ECO:0007669"/>
    <property type="project" value="Ensembl"/>
</dbReference>